<name>A0A485JNV1_ECOLX</name>
<protein>
    <submittedName>
        <fullName evidence="11">Putative carbon starvation protein</fullName>
    </submittedName>
</protein>
<feature type="transmembrane region" description="Helical" evidence="9">
    <location>
        <begin position="53"/>
        <end position="73"/>
    </location>
</feature>
<keyword evidence="4" id="KW-1003">Cell membrane</keyword>
<evidence type="ECO:0000256" key="8">
    <source>
        <dbReference type="SAM" id="MobiDB-lite"/>
    </source>
</evidence>
<evidence type="ECO:0000256" key="6">
    <source>
        <dbReference type="ARBA" id="ARBA00022989"/>
    </source>
</evidence>
<evidence type="ECO:0000256" key="4">
    <source>
        <dbReference type="ARBA" id="ARBA00022475"/>
    </source>
</evidence>
<evidence type="ECO:0000256" key="1">
    <source>
        <dbReference type="ARBA" id="ARBA00004651"/>
    </source>
</evidence>
<evidence type="ECO:0000256" key="9">
    <source>
        <dbReference type="SAM" id="Phobius"/>
    </source>
</evidence>
<comment type="subcellular location">
    <subcellularLocation>
        <location evidence="1">Cell membrane</location>
        <topology evidence="1">Multi-pass membrane protein</topology>
    </subcellularLocation>
</comment>
<accession>A0A485JNV1</accession>
<evidence type="ECO:0000313" key="12">
    <source>
        <dbReference type="Proteomes" id="UP000358010"/>
    </source>
</evidence>
<organism evidence="11 12">
    <name type="scientific">Escherichia coli</name>
    <dbReference type="NCBI Taxonomy" id="562"/>
    <lineage>
        <taxon>Bacteria</taxon>
        <taxon>Pseudomonadati</taxon>
        <taxon>Pseudomonadota</taxon>
        <taxon>Gammaproteobacteria</taxon>
        <taxon>Enterobacterales</taxon>
        <taxon>Enterobacteriaceae</taxon>
        <taxon>Escherichia</taxon>
    </lineage>
</organism>
<feature type="domain" description="CstA N-terminal" evidence="10">
    <location>
        <begin position="2"/>
        <end position="71"/>
    </location>
</feature>
<keyword evidence="7 9" id="KW-0472">Membrane</keyword>
<dbReference type="PANTHER" id="PTHR30252">
    <property type="entry name" value="INNER MEMBRANE PEPTIDE TRANSPORTER"/>
    <property type="match status" value="1"/>
</dbReference>
<dbReference type="InterPro" id="IPR051605">
    <property type="entry name" value="CstA"/>
</dbReference>
<evidence type="ECO:0000256" key="3">
    <source>
        <dbReference type="ARBA" id="ARBA00022448"/>
    </source>
</evidence>
<comment type="similarity">
    <text evidence="2">Belongs to the peptide transporter carbon starvation (CstA) (TC 2.A.114) family.</text>
</comment>
<keyword evidence="3" id="KW-0813">Transport</keyword>
<dbReference type="AlphaFoldDB" id="A0A485JNV1"/>
<dbReference type="PANTHER" id="PTHR30252:SF3">
    <property type="entry name" value="PYRUVATE_PROTON SYMPORTER BTST"/>
    <property type="match status" value="1"/>
</dbReference>
<evidence type="ECO:0000313" key="11">
    <source>
        <dbReference type="EMBL" id="VFT71272.1"/>
    </source>
</evidence>
<dbReference type="Pfam" id="PF02554">
    <property type="entry name" value="CstA"/>
    <property type="match status" value="1"/>
</dbReference>
<proteinExistence type="inferred from homology"/>
<feature type="region of interest" description="Disordered" evidence="8">
    <location>
        <begin position="153"/>
        <end position="173"/>
    </location>
</feature>
<dbReference type="GO" id="GO:0009267">
    <property type="term" value="P:cellular response to starvation"/>
    <property type="evidence" value="ECO:0007669"/>
    <property type="project" value="InterPro"/>
</dbReference>
<feature type="transmembrane region" description="Helical" evidence="9">
    <location>
        <begin position="126"/>
        <end position="146"/>
    </location>
</feature>
<evidence type="ECO:0000256" key="2">
    <source>
        <dbReference type="ARBA" id="ARBA00007755"/>
    </source>
</evidence>
<dbReference type="GO" id="GO:0005886">
    <property type="term" value="C:plasma membrane"/>
    <property type="evidence" value="ECO:0007669"/>
    <property type="project" value="UniProtKB-SubCell"/>
</dbReference>
<keyword evidence="5 9" id="KW-0812">Transmembrane</keyword>
<reference evidence="11 12" key="1">
    <citation type="submission" date="2019-03" db="EMBL/GenBank/DDBJ databases">
        <authorList>
            <consortium name="Pathogen Informatics"/>
        </authorList>
    </citation>
    <scope>NUCLEOTIDE SEQUENCE [LARGE SCALE GENOMIC DNA]</scope>
    <source>
        <strain evidence="11 12">NCTC10974</strain>
    </source>
</reference>
<evidence type="ECO:0000256" key="5">
    <source>
        <dbReference type="ARBA" id="ARBA00022692"/>
    </source>
</evidence>
<feature type="transmembrane region" description="Helical" evidence="9">
    <location>
        <begin position="22"/>
        <end position="46"/>
    </location>
</feature>
<evidence type="ECO:0000256" key="7">
    <source>
        <dbReference type="ARBA" id="ARBA00023136"/>
    </source>
</evidence>
<dbReference type="InterPro" id="IPR003706">
    <property type="entry name" value="CstA_N"/>
</dbReference>
<keyword evidence="6 9" id="KW-1133">Transmembrane helix</keyword>
<dbReference type="Proteomes" id="UP000358010">
    <property type="component" value="Unassembled WGS sequence"/>
</dbReference>
<gene>
    <name evidence="11" type="primary">yjiY_2</name>
    <name evidence="11" type="ORF">NCTC10974_04890</name>
</gene>
<dbReference type="EMBL" id="CAADJZ010000001">
    <property type="protein sequence ID" value="VFT71272.1"/>
    <property type="molecule type" value="Genomic_DNA"/>
</dbReference>
<sequence length="173" mass="19390">MGLWGYLLYQGVVDPLGGVKSLWPLFGISNQMLAAVALVLGTVVLIKMKRTQYIWVTVVPAVWLLICTTWALGLKLFSTNPQMEGFFYMANQYKEKIANGTDLTAQQIANMNHIVVNNYTNAGLSILFLIVVYSIIFYGFKTWLAVRNSDKRTDKETPYVPIPEGGVKISSHH</sequence>
<evidence type="ECO:0000259" key="10">
    <source>
        <dbReference type="Pfam" id="PF02554"/>
    </source>
</evidence>